<comment type="caution">
    <text evidence="2">The sequence shown here is derived from an EMBL/GenBank/DDBJ whole genome shotgun (WGS) entry which is preliminary data.</text>
</comment>
<dbReference type="Proteomes" id="UP000245412">
    <property type="component" value="Unassembled WGS sequence"/>
</dbReference>
<keyword evidence="1" id="KW-0472">Membrane</keyword>
<keyword evidence="1" id="KW-0812">Transmembrane</keyword>
<protein>
    <submittedName>
        <fullName evidence="2">Protein-S-isoprenylcysteine O-methyltransferase Ste14</fullName>
    </submittedName>
</protein>
<keyword evidence="1" id="KW-1133">Transmembrane helix</keyword>
<evidence type="ECO:0000313" key="2">
    <source>
        <dbReference type="EMBL" id="PWJ76210.1"/>
    </source>
</evidence>
<evidence type="ECO:0000313" key="3">
    <source>
        <dbReference type="Proteomes" id="UP000245412"/>
    </source>
</evidence>
<reference evidence="2 3" key="1">
    <citation type="submission" date="2018-05" db="EMBL/GenBank/DDBJ databases">
        <authorList>
            <person name="Goeker M."/>
            <person name="Huntemann M."/>
            <person name="Clum A."/>
            <person name="Pillay M."/>
            <person name="Palaniappan K."/>
            <person name="Varghese N."/>
            <person name="Mikhailova N."/>
            <person name="Stamatis D."/>
            <person name="Reddy T."/>
            <person name="Daum C."/>
            <person name="Shapiro N."/>
            <person name="Ivanova N."/>
            <person name="Kyrpides N."/>
            <person name="Woyke T."/>
        </authorList>
    </citation>
    <scope>NUCLEOTIDE SEQUENCE [LARGE SCALE GENOMIC DNA]</scope>
    <source>
        <strain evidence="2 3">DSM 26524</strain>
    </source>
</reference>
<dbReference type="RefSeq" id="WP_109626265.1">
    <property type="nucleotide sequence ID" value="NZ_CABJAT010000005.1"/>
</dbReference>
<feature type="transmembrane region" description="Helical" evidence="1">
    <location>
        <begin position="64"/>
        <end position="84"/>
    </location>
</feature>
<dbReference type="AlphaFoldDB" id="A0AB73T5A1"/>
<dbReference type="EMBL" id="QGGY01000005">
    <property type="protein sequence ID" value="PWJ76210.1"/>
    <property type="molecule type" value="Genomic_DNA"/>
</dbReference>
<proteinExistence type="predicted"/>
<keyword evidence="3" id="KW-1185">Reference proteome</keyword>
<name>A0AB73T5A1_9FIRM</name>
<feature type="transmembrane region" description="Helical" evidence="1">
    <location>
        <begin position="123"/>
        <end position="143"/>
    </location>
</feature>
<feature type="transmembrane region" description="Helical" evidence="1">
    <location>
        <begin position="31"/>
        <end position="52"/>
    </location>
</feature>
<gene>
    <name evidence="2" type="ORF">C7383_105247</name>
</gene>
<evidence type="ECO:0000256" key="1">
    <source>
        <dbReference type="SAM" id="Phobius"/>
    </source>
</evidence>
<accession>A0AB73T5A1</accession>
<dbReference type="Gene3D" id="1.20.120.1630">
    <property type="match status" value="1"/>
</dbReference>
<organism evidence="2 3">
    <name type="scientific">Murimonas intestini</name>
    <dbReference type="NCBI Taxonomy" id="1337051"/>
    <lineage>
        <taxon>Bacteria</taxon>
        <taxon>Bacillati</taxon>
        <taxon>Bacillota</taxon>
        <taxon>Clostridia</taxon>
        <taxon>Lachnospirales</taxon>
        <taxon>Lachnospiraceae</taxon>
        <taxon>Murimonas</taxon>
    </lineage>
</organism>
<sequence>MINVIWGVLGFCLFGLYDVNSVIWKIKAIHSSFAAGCILLVIGSAGLGYEALAAGGPAGVCDYILISLGILNMFLLIYTLFFALPFEETYCSREGKKDGICRVEEKSNVCDRGVYALCRHPGVLWFFFFFFFCGLALHSKLFFTGGLIFSACNLGYVIFQDIWTFPKTFSDYEEYKEKTPFLIPDWKSIKACMASFAEGRGRK</sequence>